<keyword evidence="1" id="KW-0805">Transcription regulation</keyword>
<dbReference type="InterPro" id="IPR036915">
    <property type="entry name" value="Cyclin-like_sf"/>
</dbReference>
<dbReference type="GO" id="GO:0070897">
    <property type="term" value="P:transcription preinitiation complex assembly"/>
    <property type="evidence" value="ECO:0007669"/>
    <property type="project" value="InterPro"/>
</dbReference>
<dbReference type="PANTHER" id="PTHR11618">
    <property type="entry name" value="TRANSCRIPTION INITIATION FACTOR IIB-RELATED"/>
    <property type="match status" value="1"/>
</dbReference>
<evidence type="ECO:0000256" key="1">
    <source>
        <dbReference type="ARBA" id="ARBA00023015"/>
    </source>
</evidence>
<dbReference type="Proteomes" id="UP000241769">
    <property type="component" value="Unassembled WGS sequence"/>
</dbReference>
<dbReference type="AlphaFoldDB" id="A0A2P6NEQ9"/>
<evidence type="ECO:0000313" key="3">
    <source>
        <dbReference type="EMBL" id="PRP82446.1"/>
    </source>
</evidence>
<evidence type="ECO:0000256" key="2">
    <source>
        <dbReference type="ARBA" id="ARBA00023163"/>
    </source>
</evidence>
<dbReference type="GO" id="GO:0017025">
    <property type="term" value="F:TBP-class protein binding"/>
    <property type="evidence" value="ECO:0007669"/>
    <property type="project" value="TreeGrafter"/>
</dbReference>
<dbReference type="OrthoDB" id="25790at2759"/>
<organism evidence="3 4">
    <name type="scientific">Planoprotostelium fungivorum</name>
    <dbReference type="NCBI Taxonomy" id="1890364"/>
    <lineage>
        <taxon>Eukaryota</taxon>
        <taxon>Amoebozoa</taxon>
        <taxon>Evosea</taxon>
        <taxon>Variosea</taxon>
        <taxon>Cavosteliida</taxon>
        <taxon>Cavosteliaceae</taxon>
        <taxon>Planoprotostelium</taxon>
    </lineage>
</organism>
<name>A0A2P6NEQ9_9EUKA</name>
<dbReference type="SUPFAM" id="SSF47954">
    <property type="entry name" value="Cyclin-like"/>
    <property type="match status" value="2"/>
</dbReference>
<dbReference type="EMBL" id="MDYQ01000102">
    <property type="protein sequence ID" value="PRP82446.1"/>
    <property type="molecule type" value="Genomic_DNA"/>
</dbReference>
<dbReference type="CDD" id="cd00043">
    <property type="entry name" value="CYCLIN_SF"/>
    <property type="match status" value="2"/>
</dbReference>
<keyword evidence="2" id="KW-0804">Transcription</keyword>
<proteinExistence type="predicted"/>
<dbReference type="Gene3D" id="1.10.472.10">
    <property type="entry name" value="Cyclin-like"/>
    <property type="match status" value="2"/>
</dbReference>
<evidence type="ECO:0000313" key="4">
    <source>
        <dbReference type="Proteomes" id="UP000241769"/>
    </source>
</evidence>
<comment type="caution">
    <text evidence="3">The sequence shown here is derived from an EMBL/GenBank/DDBJ whole genome shotgun (WGS) entry which is preliminary data.</text>
</comment>
<dbReference type="STRING" id="1890364.A0A2P6NEQ9"/>
<dbReference type="InterPro" id="IPR000812">
    <property type="entry name" value="TFIIB"/>
</dbReference>
<sequence>MRCGSDSTRETIVQTLCVQLAACLGVPLDAQLLLPSDMPKPAAQYAAAVVYVRDFHLHKACTERSNAYKCFAEGLQTEHEREADEVGERERFCERCEVEYVLTKEETYVCPVCATCRDNAQVRKLRVVAMMTYQKCRASIVAKIGGILMLMSITQKEIHVNIFPDYFRHLKEANGPQGRRQMKLLAAFKRLRFLGDLNNMTMPVINAGKEILERFEELSTGNYTFRGYKSDAFSLAVILLACKNMQTGHTLKELARTSAVDIKEIKVKRQLYSVYTDITQKFYKVLVKNPRLTEVCVPTGDPSTFPQSTRISTQASDLVESIINRMTLVPRPPYRTISRAREVAQEAVELLVGKQPPTVAAAAVQFVLQVENRAFQVNDLCKVAEISTNTLRAAWKVIIENVDSMNLPQLFSPGNEIF</sequence>
<evidence type="ECO:0008006" key="5">
    <source>
        <dbReference type="Google" id="ProtNLM"/>
    </source>
</evidence>
<protein>
    <recommendedName>
        <fullName evidence="5">Transcription factor TFIIB cyclin-like domain-containing protein</fullName>
    </recommendedName>
</protein>
<dbReference type="GO" id="GO:0005634">
    <property type="term" value="C:nucleus"/>
    <property type="evidence" value="ECO:0007669"/>
    <property type="project" value="TreeGrafter"/>
</dbReference>
<dbReference type="InParanoid" id="A0A2P6NEQ9"/>
<dbReference type="GO" id="GO:0097550">
    <property type="term" value="C:transcription preinitiation complex"/>
    <property type="evidence" value="ECO:0007669"/>
    <property type="project" value="TreeGrafter"/>
</dbReference>
<reference evidence="3 4" key="1">
    <citation type="journal article" date="2018" name="Genome Biol. Evol.">
        <title>Multiple Roots of Fruiting Body Formation in Amoebozoa.</title>
        <authorList>
            <person name="Hillmann F."/>
            <person name="Forbes G."/>
            <person name="Novohradska S."/>
            <person name="Ferling I."/>
            <person name="Riege K."/>
            <person name="Groth M."/>
            <person name="Westermann M."/>
            <person name="Marz M."/>
            <person name="Spaller T."/>
            <person name="Winckler T."/>
            <person name="Schaap P."/>
            <person name="Glockner G."/>
        </authorList>
    </citation>
    <scope>NUCLEOTIDE SEQUENCE [LARGE SCALE GENOMIC DNA]</scope>
    <source>
        <strain evidence="3 4">Jena</strain>
    </source>
</reference>
<keyword evidence="4" id="KW-1185">Reference proteome</keyword>
<accession>A0A2P6NEQ9</accession>
<gene>
    <name evidence="3" type="ORF">PROFUN_09693</name>
</gene>
<dbReference type="FunCoup" id="A0A2P6NEQ9">
    <property type="interactions" value="603"/>
</dbReference>
<dbReference type="PANTHER" id="PTHR11618:SF13">
    <property type="entry name" value="TRANSCRIPTION INITIATION FACTOR IIB"/>
    <property type="match status" value="1"/>
</dbReference>